<dbReference type="Proteomes" id="UP000318199">
    <property type="component" value="Unassembled WGS sequence"/>
</dbReference>
<reference evidence="2 3" key="1">
    <citation type="submission" date="2019-07" db="EMBL/GenBank/DDBJ databases">
        <title>Caenimonas sedimenti sp. nov., isolated from activated sludge.</title>
        <authorList>
            <person name="Xu J."/>
        </authorList>
    </citation>
    <scope>NUCLEOTIDE SEQUENCE [LARGE SCALE GENOMIC DNA]</scope>
    <source>
        <strain evidence="2 3">HX-9-20</strain>
    </source>
</reference>
<dbReference type="PANTHER" id="PTHR43433">
    <property type="entry name" value="HYDROLASE, ALPHA/BETA FOLD FAMILY PROTEIN"/>
    <property type="match status" value="1"/>
</dbReference>
<name>A0A562ZU33_9BURK</name>
<comment type="caution">
    <text evidence="2">The sequence shown here is derived from an EMBL/GenBank/DDBJ whole genome shotgun (WGS) entry which is preliminary data.</text>
</comment>
<sequence length="335" mass="35994">MTNCTCAHSGGVRTFAGVPSKGMHMSYQFSPETTFPKQLAPVSRPAPRRTGRFARTRGLRLMRGAYAVLCRLAPAVAAQLAYAQLATPPRTAQLDSRLALRDQALGHRLPFAGGDLAVLSWGQGPAVLLVHGWGSHATHMDRMIGPLVGAGYRVVAFDAPAHGQSTGRATDLVQFAAAIAAVAAHTGPLHAVLAHSFGASMALYAQRDWGLDAKKMVLVSSFDHCNWFTEAFAEHVGLTAAVLARVRDRLVRLYGGRLDWARMSVVDMLRGSDSQALVIHDEEDEEIPFEHGLALANARPGVRFRGTRGFGHQLVLRSAGVIDAVVEFISSEEAS</sequence>
<feature type="domain" description="AB hydrolase-1" evidence="1">
    <location>
        <begin position="127"/>
        <end position="259"/>
    </location>
</feature>
<dbReference type="EMBL" id="VOBQ01000006">
    <property type="protein sequence ID" value="TWO71644.1"/>
    <property type="molecule type" value="Genomic_DNA"/>
</dbReference>
<dbReference type="Pfam" id="PF12697">
    <property type="entry name" value="Abhydrolase_6"/>
    <property type="match status" value="1"/>
</dbReference>
<proteinExistence type="predicted"/>
<dbReference type="InterPro" id="IPR050471">
    <property type="entry name" value="AB_hydrolase"/>
</dbReference>
<accession>A0A562ZU33</accession>
<protein>
    <submittedName>
        <fullName evidence="2">Alpha/beta hydrolase</fullName>
    </submittedName>
</protein>
<keyword evidence="3" id="KW-1185">Reference proteome</keyword>
<dbReference type="PANTHER" id="PTHR43433:SF5">
    <property type="entry name" value="AB HYDROLASE-1 DOMAIN-CONTAINING PROTEIN"/>
    <property type="match status" value="1"/>
</dbReference>
<dbReference type="InterPro" id="IPR000073">
    <property type="entry name" value="AB_hydrolase_1"/>
</dbReference>
<organism evidence="2 3">
    <name type="scientific">Caenimonas sedimenti</name>
    <dbReference type="NCBI Taxonomy" id="2596921"/>
    <lineage>
        <taxon>Bacteria</taxon>
        <taxon>Pseudomonadati</taxon>
        <taxon>Pseudomonadota</taxon>
        <taxon>Betaproteobacteria</taxon>
        <taxon>Burkholderiales</taxon>
        <taxon>Comamonadaceae</taxon>
        <taxon>Caenimonas</taxon>
    </lineage>
</organism>
<evidence type="ECO:0000313" key="2">
    <source>
        <dbReference type="EMBL" id="TWO71644.1"/>
    </source>
</evidence>
<gene>
    <name evidence="2" type="ORF">FN976_08495</name>
</gene>
<dbReference type="GO" id="GO:0016787">
    <property type="term" value="F:hydrolase activity"/>
    <property type="evidence" value="ECO:0007669"/>
    <property type="project" value="UniProtKB-KW"/>
</dbReference>
<dbReference type="AlphaFoldDB" id="A0A562ZU33"/>
<evidence type="ECO:0000313" key="3">
    <source>
        <dbReference type="Proteomes" id="UP000318199"/>
    </source>
</evidence>
<evidence type="ECO:0000259" key="1">
    <source>
        <dbReference type="Pfam" id="PF12697"/>
    </source>
</evidence>
<dbReference type="OrthoDB" id="9799989at2"/>
<dbReference type="Gene3D" id="3.40.50.1820">
    <property type="entry name" value="alpha/beta hydrolase"/>
    <property type="match status" value="1"/>
</dbReference>
<dbReference type="InterPro" id="IPR029058">
    <property type="entry name" value="AB_hydrolase_fold"/>
</dbReference>
<dbReference type="SUPFAM" id="SSF53474">
    <property type="entry name" value="alpha/beta-Hydrolases"/>
    <property type="match status" value="1"/>
</dbReference>
<keyword evidence="2" id="KW-0378">Hydrolase</keyword>